<dbReference type="PANTHER" id="PTHR43649">
    <property type="entry name" value="ARABINOSE-BINDING PROTEIN-RELATED"/>
    <property type="match status" value="1"/>
</dbReference>
<dbReference type="InterPro" id="IPR050490">
    <property type="entry name" value="Bact_solute-bd_prot1"/>
</dbReference>
<proteinExistence type="predicted"/>
<name>A0A840APV0_9HYPH</name>
<keyword evidence="2" id="KW-1185">Reference proteome</keyword>
<dbReference type="SUPFAM" id="SSF53850">
    <property type="entry name" value="Periplasmic binding protein-like II"/>
    <property type="match status" value="1"/>
</dbReference>
<keyword evidence="1" id="KW-0762">Sugar transport</keyword>
<accession>A0A840APV0</accession>
<reference evidence="1 2" key="1">
    <citation type="submission" date="2020-08" db="EMBL/GenBank/DDBJ databases">
        <title>Genomic Encyclopedia of Type Strains, Phase IV (KMG-IV): sequencing the most valuable type-strain genomes for metagenomic binning, comparative biology and taxonomic classification.</title>
        <authorList>
            <person name="Goeker M."/>
        </authorList>
    </citation>
    <scope>NUCLEOTIDE SEQUENCE [LARGE SCALE GENOMIC DNA]</scope>
    <source>
        <strain evidence="1 2">DSM 25966</strain>
    </source>
</reference>
<dbReference type="Pfam" id="PF10518">
    <property type="entry name" value="TAT_signal"/>
    <property type="match status" value="1"/>
</dbReference>
<dbReference type="InterPro" id="IPR006311">
    <property type="entry name" value="TAT_signal"/>
</dbReference>
<dbReference type="InterPro" id="IPR019546">
    <property type="entry name" value="TAT_signal_bac_arc"/>
</dbReference>
<dbReference type="PANTHER" id="PTHR43649:SF12">
    <property type="entry name" value="DIACETYLCHITOBIOSE BINDING PROTEIN DASA"/>
    <property type="match status" value="1"/>
</dbReference>
<protein>
    <submittedName>
        <fullName evidence="1">Multiple sugar transport system substrate-binding protein</fullName>
    </submittedName>
</protein>
<dbReference type="Gene3D" id="3.40.190.10">
    <property type="entry name" value="Periplasmic binding protein-like II"/>
    <property type="match status" value="1"/>
</dbReference>
<dbReference type="AlphaFoldDB" id="A0A840APV0"/>
<evidence type="ECO:0000313" key="1">
    <source>
        <dbReference type="EMBL" id="MBB3931414.1"/>
    </source>
</evidence>
<dbReference type="Proteomes" id="UP000553963">
    <property type="component" value="Unassembled WGS sequence"/>
</dbReference>
<dbReference type="NCBIfam" id="TIGR01409">
    <property type="entry name" value="TAT_signal_seq"/>
    <property type="match status" value="1"/>
</dbReference>
<dbReference type="PROSITE" id="PS51318">
    <property type="entry name" value="TAT"/>
    <property type="match status" value="1"/>
</dbReference>
<dbReference type="EMBL" id="JACIDS010000003">
    <property type="protein sequence ID" value="MBB3931414.1"/>
    <property type="molecule type" value="Genomic_DNA"/>
</dbReference>
<organism evidence="1 2">
    <name type="scientific">Kaistia hirudinis</name>
    <dbReference type="NCBI Taxonomy" id="1293440"/>
    <lineage>
        <taxon>Bacteria</taxon>
        <taxon>Pseudomonadati</taxon>
        <taxon>Pseudomonadota</taxon>
        <taxon>Alphaproteobacteria</taxon>
        <taxon>Hyphomicrobiales</taxon>
        <taxon>Kaistiaceae</taxon>
        <taxon>Kaistia</taxon>
    </lineage>
</organism>
<comment type="caution">
    <text evidence="1">The sequence shown here is derived from an EMBL/GenBank/DDBJ whole genome shotgun (WGS) entry which is preliminary data.</text>
</comment>
<dbReference type="RefSeq" id="WP_246409591.1">
    <property type="nucleotide sequence ID" value="NZ_JACIDS010000003.1"/>
</dbReference>
<gene>
    <name evidence="1" type="ORF">GGR25_002464</name>
</gene>
<evidence type="ECO:0000313" key="2">
    <source>
        <dbReference type="Proteomes" id="UP000553963"/>
    </source>
</evidence>
<sequence length="449" mass="48878">MMKTRKADGSLQGRMDRRTFLKASGATALAAMTPGLMAGGAEAAAYTGTLDMLAWDFQPDTIKKLVAEWTAQGNPAVNVAVIPNLGYSSALQTRLRGGDKIDLYYNFAYNSQKFIDQGWASKLNGLPGVNDMLGEMFESARGRHVNAAGDVISVPYFSAVHMLHYNKDMLAKGNIAAVPSTLKEIYDASKALKEGGIVASPYVAYWVKEFCEEYLHTYLLNEGITAFDESGKPVFADDPKTVGVFEWWQAMYQEGLAPKSVLNDDPGKLSSEMAQGNAAFFVLHHYFLTSIRSLKGPQSDNVFQSAIGGKNFTLQIGEVLQMGAAADADRKAATWDLMKYYGWKDKAGKFTVFNQWAKAAGLAAPYPGFFTDPDVIAAFPTYYDLPLISKTFETGSKVVPARTLPWYPDFQAKVGDIIHPLLLGQATPQKTVQDLTDAAAAASGGTKRL</sequence>
<keyword evidence="1" id="KW-0813">Transport</keyword>